<dbReference type="RefSeq" id="WP_203389028.1">
    <property type="nucleotide sequence ID" value="NZ_CP064781.1"/>
</dbReference>
<dbReference type="KEGG" id="ares:IWH25_09295"/>
<accession>A0A974SS90</accession>
<sequence>MLPTPATRHWRIVLIQPPAYEHSGALAELAETLLYGLHALGIEVDLALNECSASGGNIILGAHLLGEREMAALPDNVIIYNSEQIDEGSTWLGKPYVELLKSRPVWDYSRRNLAKLISLGVTSGTFVPVGYVPQLTRIPREEEDIDVLFYGCINERRQKILEGLIERGLRIEFLSGVYREPRDRYIARAKVVLNLHYYDASVFEVVRVSYLLANEKAVVAECGDSTHIDDDMREAVRAVPYERLVDACVELVDDARQRANLARRGYEVFSRRRERDILAQALGIARPSSPAITPPLLNLGSGKDWRDNCLNVDISEIFRPDALLDIGRPIPAGAMLETIRFGRIDLEPEMFDAIFANDVLEHIPDLVTAMSNCLMLLKAGGTFHIVVPYDLSLGAWQDPTHLRAFNENSWLYYTDWYWYLGWSEARFDRLSTEFVLSPLGESLQQAGKPLDEILRTPRAVDSMSVILRKRYLLESEVQRASVTIRRPWDDAPA</sequence>
<evidence type="ECO:0000313" key="2">
    <source>
        <dbReference type="EMBL" id="QRJ65497.1"/>
    </source>
</evidence>
<feature type="domain" description="Methyltransferase type 11" evidence="1">
    <location>
        <begin position="308"/>
        <end position="384"/>
    </location>
</feature>
<name>A0A974SS90_9RHOO</name>
<gene>
    <name evidence="2" type="ORF">IWH25_09295</name>
</gene>
<dbReference type="InterPro" id="IPR029063">
    <property type="entry name" value="SAM-dependent_MTases_sf"/>
</dbReference>
<keyword evidence="3" id="KW-1185">Reference proteome</keyword>
<evidence type="ECO:0000313" key="3">
    <source>
        <dbReference type="Proteomes" id="UP000663444"/>
    </source>
</evidence>
<dbReference type="Pfam" id="PF08241">
    <property type="entry name" value="Methyltransf_11"/>
    <property type="match status" value="1"/>
</dbReference>
<dbReference type="EMBL" id="CP064781">
    <property type="protein sequence ID" value="QRJ65497.1"/>
    <property type="molecule type" value="Genomic_DNA"/>
</dbReference>
<evidence type="ECO:0000259" key="1">
    <source>
        <dbReference type="Pfam" id="PF08241"/>
    </source>
</evidence>
<protein>
    <submittedName>
        <fullName evidence="2">Methyltransferase domain-containing protein</fullName>
    </submittedName>
</protein>
<proteinExistence type="predicted"/>
<dbReference type="AlphaFoldDB" id="A0A974SS90"/>
<dbReference type="InterPro" id="IPR013216">
    <property type="entry name" value="Methyltransf_11"/>
</dbReference>
<keyword evidence="2" id="KW-0808">Transferase</keyword>
<dbReference type="GO" id="GO:0032259">
    <property type="term" value="P:methylation"/>
    <property type="evidence" value="ECO:0007669"/>
    <property type="project" value="UniProtKB-KW"/>
</dbReference>
<dbReference type="SUPFAM" id="SSF53335">
    <property type="entry name" value="S-adenosyl-L-methionine-dependent methyltransferases"/>
    <property type="match status" value="1"/>
</dbReference>
<keyword evidence="2" id="KW-0489">Methyltransferase</keyword>
<organism evidence="2 3">
    <name type="scientific">Azospira restricta</name>
    <dbReference type="NCBI Taxonomy" id="404405"/>
    <lineage>
        <taxon>Bacteria</taxon>
        <taxon>Pseudomonadati</taxon>
        <taxon>Pseudomonadota</taxon>
        <taxon>Betaproteobacteria</taxon>
        <taxon>Rhodocyclales</taxon>
        <taxon>Rhodocyclaceae</taxon>
        <taxon>Azospira</taxon>
    </lineage>
</organism>
<reference evidence="2" key="1">
    <citation type="submission" date="2020-11" db="EMBL/GenBank/DDBJ databases">
        <title>Azospira restricta DSM 18626 genome sequence.</title>
        <authorList>
            <person name="Moe W.M."/>
        </authorList>
    </citation>
    <scope>NUCLEOTIDE SEQUENCE</scope>
    <source>
        <strain evidence="2">DSM 18626</strain>
    </source>
</reference>
<dbReference type="Proteomes" id="UP000663444">
    <property type="component" value="Chromosome"/>
</dbReference>
<dbReference type="GO" id="GO:0008757">
    <property type="term" value="F:S-adenosylmethionine-dependent methyltransferase activity"/>
    <property type="evidence" value="ECO:0007669"/>
    <property type="project" value="InterPro"/>
</dbReference>
<dbReference type="Gene3D" id="3.40.50.150">
    <property type="entry name" value="Vaccinia Virus protein VP39"/>
    <property type="match status" value="1"/>
</dbReference>